<keyword evidence="2" id="KW-1133">Transmembrane helix</keyword>
<protein>
    <submittedName>
        <fullName evidence="3">Uncharacterized protein</fullName>
    </submittedName>
</protein>
<keyword evidence="2" id="KW-0812">Transmembrane</keyword>
<feature type="transmembrane region" description="Helical" evidence="2">
    <location>
        <begin position="57"/>
        <end position="79"/>
    </location>
</feature>
<evidence type="ECO:0000256" key="2">
    <source>
        <dbReference type="SAM" id="Phobius"/>
    </source>
</evidence>
<dbReference type="Proteomes" id="UP001497525">
    <property type="component" value="Unassembled WGS sequence"/>
</dbReference>
<feature type="region of interest" description="Disordered" evidence="1">
    <location>
        <begin position="284"/>
        <end position="316"/>
    </location>
</feature>
<feature type="region of interest" description="Disordered" evidence="1">
    <location>
        <begin position="329"/>
        <end position="348"/>
    </location>
</feature>
<comment type="caution">
    <text evidence="3">The sequence shown here is derived from an EMBL/GenBank/DDBJ whole genome shotgun (WGS) entry which is preliminary data.</text>
</comment>
<feature type="compositionally biased region" description="Polar residues" evidence="1">
    <location>
        <begin position="361"/>
        <end position="380"/>
    </location>
</feature>
<sequence length="519" mass="59426">MSILPPLLIDPAYSDEESFARDFDYDLLGQPVSATERFFQDPLHNANKFIKLYSTELTLLAITLPIVVYSAYGLIHIIFSNFQKLKFFAQLSKDIMEIRSEYQKKWPQDNGYLVHDMCAAALYRAYTQLHSVEDDEKGQHLPSNLIDFEAIRFVVDSKYQKASAQERLDIARELEDLASQWVLETVMLPEKEIQKYNYPVSKAPEPSVKGGRLASHSPMPRVPPSSEKRTPSSLDLSDSEGELFTRSEPPRSGKSQSHTPSSIPVPHTQAKWYPVQRLRRYELTRTRRPVVPNLPVKRPTPQRLRDRKSLAAANARRMTQRLSVAWPTAFISDPLPPGDPHQRPPKTVSADRIENTESHRSFSLSNTSEQTPQQSLSEQQEACRDRAKRLVQKSRSVSVKRVCNFRDPRPKNAQNSAVLLSSHQRAEPVPRRSSLYEFSSHRSEMLQSFRTESSGIVLSEDDHLPRQSIDHSEKNLANSTVKVHHFEVSKEFVDNFSSDDDLIEIPPLRKDHDSEQYTK</sequence>
<reference evidence="3" key="1">
    <citation type="submission" date="2024-06" db="EMBL/GenBank/DDBJ databases">
        <authorList>
            <person name="Liu X."/>
            <person name="Lenzi L."/>
            <person name="Haldenby T S."/>
            <person name="Uol C."/>
        </authorList>
    </citation>
    <scope>NUCLEOTIDE SEQUENCE</scope>
</reference>
<feature type="region of interest" description="Disordered" evidence="1">
    <location>
        <begin position="358"/>
        <end position="391"/>
    </location>
</feature>
<organism evidence="3 4">
    <name type="scientific">Calicophoron daubneyi</name>
    <name type="common">Rumen fluke</name>
    <name type="synonym">Paramphistomum daubneyi</name>
    <dbReference type="NCBI Taxonomy" id="300641"/>
    <lineage>
        <taxon>Eukaryota</taxon>
        <taxon>Metazoa</taxon>
        <taxon>Spiralia</taxon>
        <taxon>Lophotrochozoa</taxon>
        <taxon>Platyhelminthes</taxon>
        <taxon>Trematoda</taxon>
        <taxon>Digenea</taxon>
        <taxon>Plagiorchiida</taxon>
        <taxon>Pronocephalata</taxon>
        <taxon>Paramphistomoidea</taxon>
        <taxon>Paramphistomidae</taxon>
        <taxon>Calicophoron</taxon>
    </lineage>
</organism>
<gene>
    <name evidence="3" type="ORF">CDAUBV1_LOCUS17566</name>
</gene>
<dbReference type="EMBL" id="CAXLJL010001011">
    <property type="protein sequence ID" value="CAL5142330.1"/>
    <property type="molecule type" value="Genomic_DNA"/>
</dbReference>
<keyword evidence="2" id="KW-0472">Membrane</keyword>
<evidence type="ECO:0000313" key="4">
    <source>
        <dbReference type="Proteomes" id="UP001497525"/>
    </source>
</evidence>
<dbReference type="AlphaFoldDB" id="A0AAV2TYU1"/>
<evidence type="ECO:0000313" key="3">
    <source>
        <dbReference type="EMBL" id="CAL5142330.1"/>
    </source>
</evidence>
<evidence type="ECO:0000256" key="1">
    <source>
        <dbReference type="SAM" id="MobiDB-lite"/>
    </source>
</evidence>
<proteinExistence type="predicted"/>
<feature type="region of interest" description="Disordered" evidence="1">
    <location>
        <begin position="201"/>
        <end position="271"/>
    </location>
</feature>
<accession>A0AAV2TYU1</accession>
<name>A0AAV2TYU1_CALDB</name>
<feature type="compositionally biased region" description="Polar residues" evidence="1">
    <location>
        <begin position="253"/>
        <end position="262"/>
    </location>
</feature>